<feature type="chain" id="PRO_5002539033" description="Transglycosylase SLT domain-containing protein" evidence="1">
    <location>
        <begin position="19"/>
        <end position="1002"/>
    </location>
</feature>
<organism evidence="2 3">
    <name type="scientific">Candidatus Collierbacteria bacterium GW2011_GWA2_46_26</name>
    <dbReference type="NCBI Taxonomy" id="1618381"/>
    <lineage>
        <taxon>Bacteria</taxon>
        <taxon>Candidatus Collieribacteriota</taxon>
    </lineage>
</organism>
<evidence type="ECO:0000313" key="3">
    <source>
        <dbReference type="Proteomes" id="UP000034794"/>
    </source>
</evidence>
<dbReference type="EMBL" id="LCMI01000005">
    <property type="protein sequence ID" value="KKU33291.1"/>
    <property type="molecule type" value="Genomic_DNA"/>
</dbReference>
<keyword evidence="1" id="KW-0732">Signal</keyword>
<comment type="caution">
    <text evidence="2">The sequence shown here is derived from an EMBL/GenBank/DDBJ whole genome shotgun (WGS) entry which is preliminary data.</text>
</comment>
<evidence type="ECO:0008006" key="4">
    <source>
        <dbReference type="Google" id="ProtNLM"/>
    </source>
</evidence>
<name>A0A0G1PKN5_9BACT</name>
<feature type="signal peptide" evidence="1">
    <location>
        <begin position="1"/>
        <end position="18"/>
    </location>
</feature>
<dbReference type="AlphaFoldDB" id="A0A0G1PKN5"/>
<accession>A0A0G1PKN5</accession>
<gene>
    <name evidence="2" type="ORF">UX47_C0005G0093</name>
</gene>
<reference evidence="2 3" key="1">
    <citation type="journal article" date="2015" name="Nature">
        <title>rRNA introns, odd ribosomes, and small enigmatic genomes across a large radiation of phyla.</title>
        <authorList>
            <person name="Brown C.T."/>
            <person name="Hug L.A."/>
            <person name="Thomas B.C."/>
            <person name="Sharon I."/>
            <person name="Castelle C.J."/>
            <person name="Singh A."/>
            <person name="Wilkins M.J."/>
            <person name="Williams K.H."/>
            <person name="Banfield J.F."/>
        </authorList>
    </citation>
    <scope>NUCLEOTIDE SEQUENCE [LARGE SCALE GENOMIC DNA]</scope>
</reference>
<evidence type="ECO:0000256" key="1">
    <source>
        <dbReference type="SAM" id="SignalP"/>
    </source>
</evidence>
<protein>
    <recommendedName>
        <fullName evidence="4">Transglycosylase SLT domain-containing protein</fullName>
    </recommendedName>
</protein>
<proteinExistence type="predicted"/>
<dbReference type="Proteomes" id="UP000034794">
    <property type="component" value="Unassembled WGS sequence"/>
</dbReference>
<sequence length="1002" mass="109813">MKKLVLLLLCLFVFYLFGVDSISAATPTPTPTANTSHTPSVDAGVDGPNPAPPIGIPCGKTVCLEGEVCTKFPGDVDEHCVPDPIPTNAAGEKFNPVLPPQCPAGTGVFPPNSVCWNEIINTQTSIREYDHTCIYEPVAEYSDDRWLNRGPQPFNQCGIGDSGPGGPPAPGGDTYECAVNMLVYTDVRDAELGGYAPSTLAEASYSADFLAQNYLYNSLFGRPMNLSSSYDKKNAALNNGYPTREAYRTYWRLLPAANQANLRSFVMNSAHDDQMDNFSFNYIDSNGMKKSTSFKKLFDALSKQVILFWHFPFIRIGCLTQYPVCPEYAQAIRELKPVFQDIRNLVRDLNLGPLATIPIDIYEGAISAFGGDLDGPYAAFVPLDFNSMRGYILKKKDTKEESYYETYYDELVDEYNSGRYGRNKPLLTNISYEHLPYLSAIYQGLLSPKFGMIPALQPQAIIDKWATESGISDYRAGNTPLTMPEVRIAQKNFLQRIVDEAVAIISDPLGWIATNILGIGTPEDYKKVGYTENGTDNPRDRIRSVYDNPRGCPLPTSYHLLAPKTVPISLDDHHQVITIEGKRVQWAYDPICQPLEQQKCDKNGQNCTTEYIDCPVSPETYIEGGMCCTRHWQVSGREHGKALDVLNNPKQTDIREVVAANNSYSFYKTMLPAGASKITDAAIDAYEAFHFVSYSDRGGTVEAIGPNDGGSSSKVLNPAEPVNRIDNFSQDTIHMLQNCWTVPETLQNSPRCKIEFPPEATSSSSLCGGEAFKKIDPNPAAPSAKATDFFVSTIEPTLSDEVISAYAEAEKQTGVPCEVLAGIHFEEGDNDPKKDLQSGAPLNGRSLTESAVQAAEELKGKAGGDITSMDQLAMALSYYNGGGNANCQASSSYNCPSATSDQCGMTAACSTNTSACTCTGTAEAGSCRAACTAGFPYQFSYPYCPPSNIGYDDPYVVNWWQSPQHDEMYLLYMYDCTQTRPQIHTRPGSLTVAINLFLSETK</sequence>
<evidence type="ECO:0000313" key="2">
    <source>
        <dbReference type="EMBL" id="KKU33291.1"/>
    </source>
</evidence>